<name>A0A1G7FAK8_9BACT</name>
<organism evidence="3 4">
    <name type="scientific">Terriglobus roseus</name>
    <dbReference type="NCBI Taxonomy" id="392734"/>
    <lineage>
        <taxon>Bacteria</taxon>
        <taxon>Pseudomonadati</taxon>
        <taxon>Acidobacteriota</taxon>
        <taxon>Terriglobia</taxon>
        <taxon>Terriglobales</taxon>
        <taxon>Acidobacteriaceae</taxon>
        <taxon>Terriglobus</taxon>
    </lineage>
</organism>
<dbReference type="SUPFAM" id="SSF54909">
    <property type="entry name" value="Dimeric alpha+beta barrel"/>
    <property type="match status" value="1"/>
</dbReference>
<keyword evidence="1" id="KW-0732">Signal</keyword>
<evidence type="ECO:0000313" key="3">
    <source>
        <dbReference type="EMBL" id="SDE72884.1"/>
    </source>
</evidence>
<dbReference type="PROSITE" id="PS51318">
    <property type="entry name" value="TAT"/>
    <property type="match status" value="1"/>
</dbReference>
<evidence type="ECO:0000313" key="4">
    <source>
        <dbReference type="Proteomes" id="UP000182427"/>
    </source>
</evidence>
<proteinExistence type="predicted"/>
<keyword evidence="4" id="KW-1185">Reference proteome</keyword>
<dbReference type="RefSeq" id="WP_083343559.1">
    <property type="nucleotide sequence ID" value="NZ_LT629690.1"/>
</dbReference>
<sequence>MNRRDWLKGGAALAAAAGMANATPSVAQGTKPRSYFLTRIYKMQSGPSGKLLSTYLSDALLPALQRLGLGPVGVFNLSYGDATPQVYVIISGNDLEKLAKLDLLLAKDPAFVTAAAPFWATPATQSPFITVTSRLSIAFEGFPQLVVPAKEPRILQLRTYISPTFAAHERKVEMFHQGEFRIFEESGARGVFYSDNLIGPDLPSLTYMLSHKDLAAMDQNWKNFLSHPDWKKLSSNPRYASEPIVTHVDNLVLTPTAYSQI</sequence>
<dbReference type="InterPro" id="IPR006311">
    <property type="entry name" value="TAT_signal"/>
</dbReference>
<gene>
    <name evidence="3" type="ORF">SAMN05444167_0273</name>
</gene>
<evidence type="ECO:0000256" key="1">
    <source>
        <dbReference type="SAM" id="SignalP"/>
    </source>
</evidence>
<reference evidence="3 4" key="1">
    <citation type="submission" date="2016-10" db="EMBL/GenBank/DDBJ databases">
        <authorList>
            <person name="de Groot N.N."/>
        </authorList>
    </citation>
    <scope>NUCLEOTIDE SEQUENCE [LARGE SCALE GENOMIC DNA]</scope>
    <source>
        <strain evidence="3 4">GAS232</strain>
    </source>
</reference>
<dbReference type="Proteomes" id="UP000182427">
    <property type="component" value="Chromosome I"/>
</dbReference>
<dbReference type="InterPro" id="IPR012577">
    <property type="entry name" value="NIPSNAP"/>
</dbReference>
<feature type="signal peptide" evidence="1">
    <location>
        <begin position="1"/>
        <end position="27"/>
    </location>
</feature>
<protein>
    <submittedName>
        <fullName evidence="3">Tat (Twin-arginine translocation) pathway signal sequence</fullName>
    </submittedName>
</protein>
<dbReference type="Gene3D" id="3.30.70.100">
    <property type="match status" value="2"/>
</dbReference>
<dbReference type="AlphaFoldDB" id="A0A1G7FAK8"/>
<dbReference type="Pfam" id="PF07978">
    <property type="entry name" value="NIPSNAP"/>
    <property type="match status" value="1"/>
</dbReference>
<dbReference type="InterPro" id="IPR011008">
    <property type="entry name" value="Dimeric_a/b-barrel"/>
</dbReference>
<evidence type="ECO:0000259" key="2">
    <source>
        <dbReference type="Pfam" id="PF07978"/>
    </source>
</evidence>
<feature type="chain" id="PRO_5009240944" evidence="1">
    <location>
        <begin position="28"/>
        <end position="261"/>
    </location>
</feature>
<accession>A0A1G7FAK8</accession>
<feature type="domain" description="NIPSNAP" evidence="2">
    <location>
        <begin position="156"/>
        <end position="260"/>
    </location>
</feature>
<dbReference type="NCBIfam" id="TIGR01409">
    <property type="entry name" value="TAT_signal_seq"/>
    <property type="match status" value="1"/>
</dbReference>
<dbReference type="EMBL" id="LT629690">
    <property type="protein sequence ID" value="SDE72884.1"/>
    <property type="molecule type" value="Genomic_DNA"/>
</dbReference>
<dbReference type="OrthoDB" id="113248at2"/>
<dbReference type="InterPro" id="IPR019546">
    <property type="entry name" value="TAT_signal_bac_arc"/>
</dbReference>